<evidence type="ECO:0000313" key="3">
    <source>
        <dbReference type="EMBL" id="GAA0604522.1"/>
    </source>
</evidence>
<evidence type="ECO:0000256" key="2">
    <source>
        <dbReference type="SAM" id="SignalP"/>
    </source>
</evidence>
<protein>
    <submittedName>
        <fullName evidence="3">Uncharacterized protein</fullName>
    </submittedName>
</protein>
<reference evidence="3 4" key="1">
    <citation type="journal article" date="2019" name="Int. J. Syst. Evol. Microbiol.">
        <title>The Global Catalogue of Microorganisms (GCM) 10K type strain sequencing project: providing services to taxonomists for standard genome sequencing and annotation.</title>
        <authorList>
            <consortium name="The Broad Institute Genomics Platform"/>
            <consortium name="The Broad Institute Genome Sequencing Center for Infectious Disease"/>
            <person name="Wu L."/>
            <person name="Ma J."/>
        </authorList>
    </citation>
    <scope>NUCLEOTIDE SEQUENCE [LARGE SCALE GENOMIC DNA]</scope>
    <source>
        <strain evidence="3 4">JCM 10671</strain>
    </source>
</reference>
<accession>A0ABN1G5H9</accession>
<proteinExistence type="predicted"/>
<sequence length="159" mass="16650">MSAMTIFSAFGPAVVTGALVAGVVAVPAAADPATGAAAAAGPTVTRVCTFEAPKKTTLRIKVKLKLRERGSDDVRRIRVRATDNRRVDVQRIVISVENEPRSSGGGMIGSASAVSRNSSPATWRLNPRSNGADVERVVAQVTFRIKNGPRVVASCAVRP</sequence>
<evidence type="ECO:0000313" key="4">
    <source>
        <dbReference type="Proteomes" id="UP001500957"/>
    </source>
</evidence>
<feature type="chain" id="PRO_5046374123" evidence="2">
    <location>
        <begin position="21"/>
        <end position="159"/>
    </location>
</feature>
<organism evidence="3 4">
    <name type="scientific">Sporichthya brevicatena</name>
    <dbReference type="NCBI Taxonomy" id="171442"/>
    <lineage>
        <taxon>Bacteria</taxon>
        <taxon>Bacillati</taxon>
        <taxon>Actinomycetota</taxon>
        <taxon>Actinomycetes</taxon>
        <taxon>Sporichthyales</taxon>
        <taxon>Sporichthyaceae</taxon>
        <taxon>Sporichthya</taxon>
    </lineage>
</organism>
<gene>
    <name evidence="3" type="ORF">GCM10009547_02880</name>
</gene>
<comment type="caution">
    <text evidence="3">The sequence shown here is derived from an EMBL/GenBank/DDBJ whole genome shotgun (WGS) entry which is preliminary data.</text>
</comment>
<keyword evidence="2" id="KW-0732">Signal</keyword>
<dbReference type="EMBL" id="BAAAHE010000004">
    <property type="protein sequence ID" value="GAA0604522.1"/>
    <property type="molecule type" value="Genomic_DNA"/>
</dbReference>
<keyword evidence="4" id="KW-1185">Reference proteome</keyword>
<feature type="region of interest" description="Disordered" evidence="1">
    <location>
        <begin position="103"/>
        <end position="127"/>
    </location>
</feature>
<feature type="signal peptide" evidence="2">
    <location>
        <begin position="1"/>
        <end position="20"/>
    </location>
</feature>
<name>A0ABN1G5H9_9ACTN</name>
<dbReference type="Proteomes" id="UP001500957">
    <property type="component" value="Unassembled WGS sequence"/>
</dbReference>
<evidence type="ECO:0000256" key="1">
    <source>
        <dbReference type="SAM" id="MobiDB-lite"/>
    </source>
</evidence>